<feature type="domain" description="SnoaL-like" evidence="1">
    <location>
        <begin position="1"/>
        <end position="118"/>
    </location>
</feature>
<accession>A0A1Y2PGB0</accession>
<dbReference type="InterPro" id="IPR046860">
    <property type="entry name" value="SnoaL_5"/>
</dbReference>
<dbReference type="RefSeq" id="WP_086029652.1">
    <property type="nucleotide sequence ID" value="NZ_LAPZ01000002.1"/>
</dbReference>
<dbReference type="InterPro" id="IPR032710">
    <property type="entry name" value="NTF2-like_dom_sf"/>
</dbReference>
<protein>
    <recommendedName>
        <fullName evidence="1">SnoaL-like domain-containing protein</fullName>
    </recommendedName>
</protein>
<keyword evidence="3" id="KW-1185">Reference proteome</keyword>
<comment type="caution">
    <text evidence="2">The sequence shown here is derived from an EMBL/GenBank/DDBJ whole genome shotgun (WGS) entry which is preliminary data.</text>
</comment>
<dbReference type="Pfam" id="PF20409">
    <property type="entry name" value="SnoaL_5"/>
    <property type="match status" value="1"/>
</dbReference>
<dbReference type="Proteomes" id="UP000194221">
    <property type="component" value="Unassembled WGS sequence"/>
</dbReference>
<proteinExistence type="predicted"/>
<sequence>MTTQEVANKWAQMCREGKNLECINELYADTIVSKEMPGVPYGELVEGKQEVYNKSKQWLENVQEFHSNEISEPVIAANHFTSKMAFDITFKDRGRQQMEEVCVFEVKDGKITNEQFFYTM</sequence>
<name>A0A1Y2PGB0_9FLAO</name>
<dbReference type="AlphaFoldDB" id="A0A1Y2PGB0"/>
<evidence type="ECO:0000313" key="3">
    <source>
        <dbReference type="Proteomes" id="UP000194221"/>
    </source>
</evidence>
<dbReference type="Gene3D" id="3.10.450.50">
    <property type="match status" value="1"/>
</dbReference>
<dbReference type="EMBL" id="LAPZ01000002">
    <property type="protein sequence ID" value="OSY88847.1"/>
    <property type="molecule type" value="Genomic_DNA"/>
</dbReference>
<dbReference type="InParanoid" id="A0A1Y2PGB0"/>
<reference evidence="2 3" key="1">
    <citation type="submission" date="2015-03" db="EMBL/GenBank/DDBJ databases">
        <title>Genome sequence of Tenacibaculum sp. S2-2, isolated from intestinal microbiota of sea cucumber, Apostichopus japonicas.</title>
        <authorList>
            <person name="Shao Z."/>
            <person name="Wang L."/>
            <person name="Li X."/>
        </authorList>
    </citation>
    <scope>NUCLEOTIDE SEQUENCE [LARGE SCALE GENOMIC DNA]</scope>
    <source>
        <strain evidence="2 3">S2-2</strain>
    </source>
</reference>
<dbReference type="STRING" id="1635173.WH52_04060"/>
<evidence type="ECO:0000313" key="2">
    <source>
        <dbReference type="EMBL" id="OSY88847.1"/>
    </source>
</evidence>
<organism evidence="2 3">
    <name type="scientific">Tenacibaculum holothuriorum</name>
    <dbReference type="NCBI Taxonomy" id="1635173"/>
    <lineage>
        <taxon>Bacteria</taxon>
        <taxon>Pseudomonadati</taxon>
        <taxon>Bacteroidota</taxon>
        <taxon>Flavobacteriia</taxon>
        <taxon>Flavobacteriales</taxon>
        <taxon>Flavobacteriaceae</taxon>
        <taxon>Tenacibaculum</taxon>
    </lineage>
</organism>
<dbReference type="OrthoDB" id="336094at2"/>
<evidence type="ECO:0000259" key="1">
    <source>
        <dbReference type="Pfam" id="PF20409"/>
    </source>
</evidence>
<gene>
    <name evidence="2" type="ORF">WH52_04060</name>
</gene>
<dbReference type="SUPFAM" id="SSF54427">
    <property type="entry name" value="NTF2-like"/>
    <property type="match status" value="1"/>
</dbReference>